<dbReference type="EMBL" id="LSSM01003280">
    <property type="protein sequence ID" value="OMJ18430.1"/>
    <property type="molecule type" value="Genomic_DNA"/>
</dbReference>
<dbReference type="AlphaFoldDB" id="A0A1R1XUW6"/>
<keyword evidence="2" id="KW-1185">Reference proteome</keyword>
<sequence length="193" mass="21701">MPPKNLQLPKSQQTLSSYFNFTPKKVKLNSTIVTDNNNNVVEENSKVSGSPSRNNLIILQDLDESIEKIQSNALNVPETILDSKEKDTTHDIDNNVINSEMGSNFSKLSSYSFKNRDKNPDFEFVNSPKTKKRRASDIPESMKSDVCILEKKSKGNSDNAGELRLKKVISIQDSDVEIDETLKNKKIKGIIIL</sequence>
<name>A0A1R1XUW6_9FUNG</name>
<organism evidence="1 2">
    <name type="scientific">Smittium culicis</name>
    <dbReference type="NCBI Taxonomy" id="133412"/>
    <lineage>
        <taxon>Eukaryota</taxon>
        <taxon>Fungi</taxon>
        <taxon>Fungi incertae sedis</taxon>
        <taxon>Zoopagomycota</taxon>
        <taxon>Kickxellomycotina</taxon>
        <taxon>Harpellomycetes</taxon>
        <taxon>Harpellales</taxon>
        <taxon>Legeriomycetaceae</taxon>
        <taxon>Smittium</taxon>
    </lineage>
</organism>
<accession>A0A1R1XUW6</accession>
<protein>
    <submittedName>
        <fullName evidence="1">Uncharacterized protein</fullName>
    </submittedName>
</protein>
<evidence type="ECO:0000313" key="2">
    <source>
        <dbReference type="Proteomes" id="UP000187429"/>
    </source>
</evidence>
<evidence type="ECO:0000313" key="1">
    <source>
        <dbReference type="EMBL" id="OMJ18430.1"/>
    </source>
</evidence>
<gene>
    <name evidence="1" type="ORF">AYI69_g7027</name>
</gene>
<reference evidence="2" key="1">
    <citation type="submission" date="2017-01" db="EMBL/GenBank/DDBJ databases">
        <authorList>
            <person name="Wang Y."/>
            <person name="White M."/>
            <person name="Kvist S."/>
            <person name="Moncalvo J.-M."/>
        </authorList>
    </citation>
    <scope>NUCLEOTIDE SEQUENCE [LARGE SCALE GENOMIC DNA]</scope>
    <source>
        <strain evidence="2">ID-206-W2</strain>
    </source>
</reference>
<comment type="caution">
    <text evidence="1">The sequence shown here is derived from an EMBL/GenBank/DDBJ whole genome shotgun (WGS) entry which is preliminary data.</text>
</comment>
<dbReference type="OrthoDB" id="5667654at2759"/>
<proteinExistence type="predicted"/>
<dbReference type="Proteomes" id="UP000187429">
    <property type="component" value="Unassembled WGS sequence"/>
</dbReference>